<dbReference type="GO" id="GO:0003677">
    <property type="term" value="F:DNA binding"/>
    <property type="evidence" value="ECO:0007669"/>
    <property type="project" value="UniProtKB-KW"/>
</dbReference>
<dbReference type="SMART" id="SM00345">
    <property type="entry name" value="HTH_GNTR"/>
    <property type="match status" value="1"/>
</dbReference>
<keyword evidence="2" id="KW-0238">DNA-binding</keyword>
<protein>
    <submittedName>
        <fullName evidence="5">GntR family transcriptional regulator</fullName>
    </submittedName>
</protein>
<dbReference type="CDD" id="cd07377">
    <property type="entry name" value="WHTH_GntR"/>
    <property type="match status" value="1"/>
</dbReference>
<evidence type="ECO:0000256" key="3">
    <source>
        <dbReference type="ARBA" id="ARBA00023163"/>
    </source>
</evidence>
<dbReference type="SMART" id="SM00895">
    <property type="entry name" value="FCD"/>
    <property type="match status" value="1"/>
</dbReference>
<dbReference type="Proteomes" id="UP000533476">
    <property type="component" value="Unassembled WGS sequence"/>
</dbReference>
<dbReference type="Pfam" id="PF07729">
    <property type="entry name" value="FCD"/>
    <property type="match status" value="1"/>
</dbReference>
<dbReference type="Pfam" id="PF00392">
    <property type="entry name" value="GntR"/>
    <property type="match status" value="1"/>
</dbReference>
<dbReference type="InterPro" id="IPR000524">
    <property type="entry name" value="Tscrpt_reg_HTH_GntR"/>
</dbReference>
<dbReference type="AlphaFoldDB" id="A0A7Y0L6A6"/>
<dbReference type="EMBL" id="JABBVZ010000084">
    <property type="protein sequence ID" value="NMP24113.1"/>
    <property type="molecule type" value="Genomic_DNA"/>
</dbReference>
<organism evidence="5 6">
    <name type="scientific">Sulfobacillus harzensis</name>
    <dbReference type="NCBI Taxonomy" id="2729629"/>
    <lineage>
        <taxon>Bacteria</taxon>
        <taxon>Bacillati</taxon>
        <taxon>Bacillota</taxon>
        <taxon>Clostridia</taxon>
        <taxon>Eubacteriales</taxon>
        <taxon>Clostridiales Family XVII. Incertae Sedis</taxon>
        <taxon>Sulfobacillus</taxon>
    </lineage>
</organism>
<keyword evidence="1" id="KW-0805">Transcription regulation</keyword>
<dbReference type="SUPFAM" id="SSF48008">
    <property type="entry name" value="GntR ligand-binding domain-like"/>
    <property type="match status" value="1"/>
</dbReference>
<sequence>MDSVAVRTVRDQVADSLRRAIFRGELLPGQSVGQEDIAQRLGVSRMPVREAFHILEHDGLLVLQNHRRAVVREWTPEDIADHYTIRGLLEGEAAARAAQDPSAHQSIRIAHEEAQQLVHHDDAKGFVQANEVLHREIWEAGGSRHLIELLNQLWHGLPPHLPELIPGQMGRSNTEHNQIVEAITAGLGELARKRMQEHILRSRNDFLERSGGGGFPFGARGVK</sequence>
<feature type="domain" description="HTH gntR-type" evidence="4">
    <location>
        <begin position="7"/>
        <end position="74"/>
    </location>
</feature>
<dbReference type="InterPro" id="IPR008920">
    <property type="entry name" value="TF_FadR/GntR_C"/>
</dbReference>
<dbReference type="InterPro" id="IPR036388">
    <property type="entry name" value="WH-like_DNA-bd_sf"/>
</dbReference>
<gene>
    <name evidence="5" type="ORF">HIJ39_17415</name>
</gene>
<evidence type="ECO:0000256" key="1">
    <source>
        <dbReference type="ARBA" id="ARBA00023015"/>
    </source>
</evidence>
<dbReference type="PROSITE" id="PS50949">
    <property type="entry name" value="HTH_GNTR"/>
    <property type="match status" value="1"/>
</dbReference>
<accession>A0A7Y0L6A6</accession>
<dbReference type="InterPro" id="IPR011711">
    <property type="entry name" value="GntR_C"/>
</dbReference>
<dbReference type="PANTHER" id="PTHR43537:SF45">
    <property type="entry name" value="GNTR FAMILY REGULATORY PROTEIN"/>
    <property type="match status" value="1"/>
</dbReference>
<dbReference type="SUPFAM" id="SSF46785">
    <property type="entry name" value="Winged helix' DNA-binding domain"/>
    <property type="match status" value="1"/>
</dbReference>
<keyword evidence="3" id="KW-0804">Transcription</keyword>
<dbReference type="Gene3D" id="1.10.10.10">
    <property type="entry name" value="Winged helix-like DNA-binding domain superfamily/Winged helix DNA-binding domain"/>
    <property type="match status" value="1"/>
</dbReference>
<dbReference type="PANTHER" id="PTHR43537">
    <property type="entry name" value="TRANSCRIPTIONAL REGULATOR, GNTR FAMILY"/>
    <property type="match status" value="1"/>
</dbReference>
<evidence type="ECO:0000256" key="2">
    <source>
        <dbReference type="ARBA" id="ARBA00023125"/>
    </source>
</evidence>
<dbReference type="GO" id="GO:0003700">
    <property type="term" value="F:DNA-binding transcription factor activity"/>
    <property type="evidence" value="ECO:0007669"/>
    <property type="project" value="InterPro"/>
</dbReference>
<comment type="caution">
    <text evidence="5">The sequence shown here is derived from an EMBL/GenBank/DDBJ whole genome shotgun (WGS) entry which is preliminary data.</text>
</comment>
<dbReference type="Gene3D" id="1.20.120.530">
    <property type="entry name" value="GntR ligand-binding domain-like"/>
    <property type="match status" value="1"/>
</dbReference>
<keyword evidence="6" id="KW-1185">Reference proteome</keyword>
<evidence type="ECO:0000313" key="6">
    <source>
        <dbReference type="Proteomes" id="UP000533476"/>
    </source>
</evidence>
<name>A0A7Y0L6A6_9FIRM</name>
<reference evidence="5 6" key="1">
    <citation type="submission" date="2020-04" db="EMBL/GenBank/DDBJ databases">
        <authorList>
            <person name="Zhang R."/>
            <person name="Schippers A."/>
        </authorList>
    </citation>
    <scope>NUCLEOTIDE SEQUENCE [LARGE SCALE GENOMIC DNA]</scope>
    <source>
        <strain evidence="5 6">DSM 109850</strain>
    </source>
</reference>
<dbReference type="InterPro" id="IPR036390">
    <property type="entry name" value="WH_DNA-bd_sf"/>
</dbReference>
<dbReference type="RefSeq" id="WP_169101950.1">
    <property type="nucleotide sequence ID" value="NZ_JABBVZ010000084.1"/>
</dbReference>
<proteinExistence type="predicted"/>
<evidence type="ECO:0000313" key="5">
    <source>
        <dbReference type="EMBL" id="NMP24113.1"/>
    </source>
</evidence>
<evidence type="ECO:0000259" key="4">
    <source>
        <dbReference type="PROSITE" id="PS50949"/>
    </source>
</evidence>